<name>A0A1H0Q3A7_9BACI</name>
<feature type="transmembrane region" description="Helical" evidence="1">
    <location>
        <begin position="26"/>
        <end position="52"/>
    </location>
</feature>
<keyword evidence="1" id="KW-0472">Membrane</keyword>
<organism evidence="2 3">
    <name type="scientific">Litchfieldia salsa</name>
    <dbReference type="NCBI Taxonomy" id="930152"/>
    <lineage>
        <taxon>Bacteria</taxon>
        <taxon>Bacillati</taxon>
        <taxon>Bacillota</taxon>
        <taxon>Bacilli</taxon>
        <taxon>Bacillales</taxon>
        <taxon>Bacillaceae</taxon>
        <taxon>Litchfieldia</taxon>
    </lineage>
</organism>
<gene>
    <name evidence="2" type="ORF">SAMN05216565_101582</name>
</gene>
<dbReference type="InterPro" id="IPR006938">
    <property type="entry name" value="DUF624"/>
</dbReference>
<dbReference type="Proteomes" id="UP000199159">
    <property type="component" value="Unassembled WGS sequence"/>
</dbReference>
<keyword evidence="3" id="KW-1185">Reference proteome</keyword>
<feature type="transmembrane region" description="Helical" evidence="1">
    <location>
        <begin position="112"/>
        <end position="136"/>
    </location>
</feature>
<evidence type="ECO:0000313" key="2">
    <source>
        <dbReference type="EMBL" id="SDP11921.1"/>
    </source>
</evidence>
<dbReference type="OrthoDB" id="2182676at2"/>
<dbReference type="RefSeq" id="WP_090849701.1">
    <property type="nucleotide sequence ID" value="NZ_FNJU01000001.1"/>
</dbReference>
<feature type="transmembrane region" description="Helical" evidence="1">
    <location>
        <begin position="81"/>
        <end position="100"/>
    </location>
</feature>
<dbReference type="EMBL" id="FNJU01000001">
    <property type="protein sequence ID" value="SDP11921.1"/>
    <property type="molecule type" value="Genomic_DNA"/>
</dbReference>
<evidence type="ECO:0000313" key="3">
    <source>
        <dbReference type="Proteomes" id="UP000199159"/>
    </source>
</evidence>
<evidence type="ECO:0000256" key="1">
    <source>
        <dbReference type="SAM" id="Phobius"/>
    </source>
</evidence>
<dbReference type="STRING" id="930152.SAMN05216565_101582"/>
<protein>
    <submittedName>
        <fullName evidence="2">Uncharacterized membrane protein YesL</fullName>
    </submittedName>
</protein>
<keyword evidence="1" id="KW-1133">Transmembrane helix</keyword>
<keyword evidence="1" id="KW-0812">Transmembrane</keyword>
<feature type="transmembrane region" description="Helical" evidence="1">
    <location>
        <begin position="148"/>
        <end position="172"/>
    </location>
</feature>
<dbReference type="AlphaFoldDB" id="A0A1H0Q3A7"/>
<accession>A0A1H0Q3A7</accession>
<reference evidence="3" key="1">
    <citation type="submission" date="2016-10" db="EMBL/GenBank/DDBJ databases">
        <authorList>
            <person name="Varghese N."/>
            <person name="Submissions S."/>
        </authorList>
    </citation>
    <scope>NUCLEOTIDE SEQUENCE [LARGE SCALE GENOMIC DNA]</scope>
    <source>
        <strain evidence="3">IBRC-M10078</strain>
    </source>
</reference>
<proteinExistence type="predicted"/>
<sequence>MVETHGFMGAINNVLEWISRLALLNILWIFFSFLGLIVFGLFPATVAMFSVVRRWAMGDMEISITRVFWESYKKEFSKSNLLGGIISCIGLVLFIDFLFLKQVSPQIQGFLFVPFLIILILYVCTLFYVFPMYVHYEMKLLEVLKNSFIVMIMRPISTIMMLVCGVGLMILLSFAPPVLIVCSGNVFALLMTKPAMNAFNHINRKYETIIAKG</sequence>
<dbReference type="Pfam" id="PF04854">
    <property type="entry name" value="DUF624"/>
    <property type="match status" value="1"/>
</dbReference>